<dbReference type="Pfam" id="PF12643">
    <property type="entry name" value="MazG-like"/>
    <property type="match status" value="1"/>
</dbReference>
<evidence type="ECO:0000313" key="2">
    <source>
        <dbReference type="Proteomes" id="UP000623795"/>
    </source>
</evidence>
<dbReference type="PIRSF" id="PIRSF029826">
    <property type="entry name" value="UCP029826_pph"/>
    <property type="match status" value="1"/>
</dbReference>
<keyword evidence="2" id="KW-1185">Reference proteome</keyword>
<comment type="caution">
    <text evidence="1">The sequence shown here is derived from an EMBL/GenBank/DDBJ whole genome shotgun (WGS) entry which is preliminary data.</text>
</comment>
<dbReference type="PANTHER" id="PTHR46523:SF1">
    <property type="entry name" value="DCTP PYROPHOSPHATASE 1"/>
    <property type="match status" value="1"/>
</dbReference>
<proteinExistence type="predicted"/>
<dbReference type="EMBL" id="WTVN01000003">
    <property type="protein sequence ID" value="NMG42763.1"/>
    <property type="molecule type" value="Genomic_DNA"/>
</dbReference>
<evidence type="ECO:0000313" key="1">
    <source>
        <dbReference type="EMBL" id="NMG42763.1"/>
    </source>
</evidence>
<dbReference type="Gene3D" id="1.10.287.1080">
    <property type="entry name" value="MazG-like"/>
    <property type="match status" value="1"/>
</dbReference>
<dbReference type="PANTHER" id="PTHR46523">
    <property type="entry name" value="DCTP PYROPHOSPHATASE 1"/>
    <property type="match status" value="1"/>
</dbReference>
<dbReference type="Proteomes" id="UP000623795">
    <property type="component" value="Unassembled WGS sequence"/>
</dbReference>
<name>A0ABX1PTS5_9RHOO</name>
<sequence>MSRQDSLEALRDALRAFARERDWERFHTPKNLAMALAGEAGEVIEHFQWLSGEESAALPEATRAEVSLELADVLLYLVRLADVLDIDLADAARRKMQINAQRYPVEKARGKSDKYNRL</sequence>
<dbReference type="CDD" id="cd11537">
    <property type="entry name" value="NTP-PPase_RS21-C6_like"/>
    <property type="match status" value="1"/>
</dbReference>
<gene>
    <name evidence="1" type="ORF">GPA22_03310</name>
</gene>
<dbReference type="SUPFAM" id="SSF101386">
    <property type="entry name" value="all-alpha NTP pyrophosphatases"/>
    <property type="match status" value="1"/>
</dbReference>
<protein>
    <submittedName>
        <fullName evidence="1">Nucleotide pyrophosphohydrolase</fullName>
    </submittedName>
</protein>
<reference evidence="1 2" key="1">
    <citation type="submission" date="2019-12" db="EMBL/GenBank/DDBJ databases">
        <title>Comparative genomics gives insights into the taxonomy of the Azoarcus-Aromatoleum group and reveals separate origins of nif in the plant-associated Azoarcus and non-plant-associated Aromatoleum sub-groups.</title>
        <authorList>
            <person name="Lafos M."/>
            <person name="Maluk M."/>
            <person name="Batista M."/>
            <person name="Junghare M."/>
            <person name="Carmona M."/>
            <person name="Faoro H."/>
            <person name="Cruz L.M."/>
            <person name="Battistoni F."/>
            <person name="De Souza E."/>
            <person name="Pedrosa F."/>
            <person name="Chen W.-M."/>
            <person name="Poole P.S."/>
            <person name="Dixon R.A."/>
            <person name="James E.K."/>
        </authorList>
    </citation>
    <scope>NUCLEOTIDE SEQUENCE [LARGE SCALE GENOMIC DNA]</scope>
    <source>
        <strain evidence="1 2">Td21</strain>
    </source>
</reference>
<dbReference type="InterPro" id="IPR052555">
    <property type="entry name" value="dCTP_Pyrophosphatase"/>
</dbReference>
<organism evidence="1 2">
    <name type="scientific">Aromatoleum toluvorans</name>
    <dbReference type="NCBI Taxonomy" id="92002"/>
    <lineage>
        <taxon>Bacteria</taxon>
        <taxon>Pseudomonadati</taxon>
        <taxon>Pseudomonadota</taxon>
        <taxon>Betaproteobacteria</taxon>
        <taxon>Rhodocyclales</taxon>
        <taxon>Rhodocyclaceae</taxon>
        <taxon>Aromatoleum</taxon>
    </lineage>
</organism>
<dbReference type="InterPro" id="IPR025984">
    <property type="entry name" value="DCTPP"/>
</dbReference>
<dbReference type="RefSeq" id="WP_169254681.1">
    <property type="nucleotide sequence ID" value="NZ_WTVN01000003.1"/>
</dbReference>
<accession>A0ABX1PTS5</accession>